<feature type="binding site" evidence="1">
    <location>
        <position position="321"/>
    </location>
    <ligand>
        <name>Mg(2+)</name>
        <dbReference type="ChEBI" id="CHEBI:18420"/>
        <label>1</label>
    </ligand>
</feature>
<feature type="binding site" evidence="1">
    <location>
        <position position="322"/>
    </location>
    <ligand>
        <name>Mg(2+)</name>
        <dbReference type="ChEBI" id="CHEBI:18420"/>
        <label>1</label>
    </ligand>
</feature>
<dbReference type="EMBL" id="CAJNOV010017015">
    <property type="protein sequence ID" value="CAF1599072.1"/>
    <property type="molecule type" value="Genomic_DNA"/>
</dbReference>
<dbReference type="Proteomes" id="UP000663834">
    <property type="component" value="Unassembled WGS sequence"/>
</dbReference>
<keyword evidence="1" id="KW-0479">Metal-binding</keyword>
<protein>
    <recommendedName>
        <fullName evidence="6">ADP-ribosylglycohydrolase</fullName>
    </recommendedName>
</protein>
<sequence>MKLTFPSFDEKKFPDEIKIIWPINKPQDTVTLDRITGSLIGLAIGDALGASVEFRPQSYLAAHPVTDMMAGGTWGLKAGQWTDDTSMALCLASSLITENDFNPYDQLVRYKWWYKHGYLSSTGHCFDIGTATRASLEEFYDRQMQLKREFGYKTEYEIDQLPLSAIKNAKFNVNCSKKDAAGNGALMRLAPVPLFFYQTPQLAVEFSGQSARLTHGDDVAFDACRYYGALIVAAVKGETKDSLLSNQFYSQHRNWFGSVPLHKEIIDIASGSFKRPGGYEDGIRGKGHIVPALQAALWAFWSADTFEKGALNAVNLGDDTDTTAAIFGQLAGAYYGYRKIPSIWIETLYAKRLIICIAEWIHYLGYSSSPISKTPTMSRRRDRSLSASSIQPKYMEETKLKRSHSTDHLKKSKRKSRRNLSRFLTNLVACGSRSANCN</sequence>
<dbReference type="AlphaFoldDB" id="A0A816ARW1"/>
<dbReference type="GO" id="GO:0046872">
    <property type="term" value="F:metal ion binding"/>
    <property type="evidence" value="ECO:0007669"/>
    <property type="project" value="UniProtKB-KW"/>
</dbReference>
<dbReference type="InterPro" id="IPR050792">
    <property type="entry name" value="ADP-ribosylglycohydrolase"/>
</dbReference>
<dbReference type="Pfam" id="PF03747">
    <property type="entry name" value="ADP_ribosyl_GH"/>
    <property type="match status" value="1"/>
</dbReference>
<evidence type="ECO:0000313" key="5">
    <source>
        <dbReference type="Proteomes" id="UP000663855"/>
    </source>
</evidence>
<feature type="binding site" evidence="1">
    <location>
        <position position="82"/>
    </location>
    <ligand>
        <name>Mg(2+)</name>
        <dbReference type="ChEBI" id="CHEBI:18420"/>
        <label>1</label>
    </ligand>
</feature>
<name>A0A816ARW1_9BILA</name>
<dbReference type="EMBL" id="CAJOBJ010005787">
    <property type="protein sequence ID" value="CAF4042237.1"/>
    <property type="molecule type" value="Genomic_DNA"/>
</dbReference>
<evidence type="ECO:0000313" key="2">
    <source>
        <dbReference type="EMBL" id="CAF1276923.1"/>
    </source>
</evidence>
<evidence type="ECO:0000256" key="1">
    <source>
        <dbReference type="PIRSR" id="PIRSR605502-1"/>
    </source>
</evidence>
<dbReference type="EMBL" id="CAJNOW010000439">
    <property type="protein sequence ID" value="CAF1276923.1"/>
    <property type="molecule type" value="Genomic_DNA"/>
</dbReference>
<feature type="binding site" evidence="1">
    <location>
        <position position="319"/>
    </location>
    <ligand>
        <name>Mg(2+)</name>
        <dbReference type="ChEBI" id="CHEBI:18420"/>
        <label>1</label>
    </ligand>
</feature>
<comment type="caution">
    <text evidence="3">The sequence shown here is derived from an EMBL/GenBank/DDBJ whole genome shotgun (WGS) entry which is preliminary data.</text>
</comment>
<feature type="binding site" evidence="1">
    <location>
        <position position="84"/>
    </location>
    <ligand>
        <name>Mg(2+)</name>
        <dbReference type="ChEBI" id="CHEBI:18420"/>
        <label>1</label>
    </ligand>
</feature>
<dbReference type="Proteomes" id="UP000681720">
    <property type="component" value="Unassembled WGS sequence"/>
</dbReference>
<keyword evidence="1" id="KW-0460">Magnesium</keyword>
<accession>A0A816ARW1</accession>
<evidence type="ECO:0000313" key="3">
    <source>
        <dbReference type="EMBL" id="CAF1599072.1"/>
    </source>
</evidence>
<organism evidence="3 5">
    <name type="scientific">Rotaria magnacalcarata</name>
    <dbReference type="NCBI Taxonomy" id="392030"/>
    <lineage>
        <taxon>Eukaryota</taxon>
        <taxon>Metazoa</taxon>
        <taxon>Spiralia</taxon>
        <taxon>Gnathifera</taxon>
        <taxon>Rotifera</taxon>
        <taxon>Eurotatoria</taxon>
        <taxon>Bdelloidea</taxon>
        <taxon>Philodinida</taxon>
        <taxon>Philodinidae</taxon>
        <taxon>Rotaria</taxon>
    </lineage>
</organism>
<dbReference type="Gene3D" id="1.10.4080.10">
    <property type="entry name" value="ADP-ribosylation/Crystallin J1"/>
    <property type="match status" value="1"/>
</dbReference>
<evidence type="ECO:0008006" key="6">
    <source>
        <dbReference type="Google" id="ProtNLM"/>
    </source>
</evidence>
<dbReference type="Proteomes" id="UP000663855">
    <property type="component" value="Unassembled WGS sequence"/>
</dbReference>
<comment type="cofactor">
    <cofactor evidence="1">
        <name>Mg(2+)</name>
        <dbReference type="ChEBI" id="CHEBI:18420"/>
    </cofactor>
    <text evidence="1">Binds 2 magnesium ions per subunit.</text>
</comment>
<evidence type="ECO:0000313" key="4">
    <source>
        <dbReference type="EMBL" id="CAF4042237.1"/>
    </source>
</evidence>
<gene>
    <name evidence="3" type="ORF">CJN711_LOCUS34938</name>
    <name evidence="4" type="ORF">GIL414_LOCUS13972</name>
    <name evidence="2" type="ORF">KQP761_LOCUS3582</name>
</gene>
<dbReference type="InterPro" id="IPR005502">
    <property type="entry name" value="Ribosyl_crysJ1"/>
</dbReference>
<proteinExistence type="predicted"/>
<dbReference type="OrthoDB" id="410104at2759"/>
<reference evidence="3" key="1">
    <citation type="submission" date="2021-02" db="EMBL/GenBank/DDBJ databases">
        <authorList>
            <person name="Nowell W R."/>
        </authorList>
    </citation>
    <scope>NUCLEOTIDE SEQUENCE</scope>
</reference>
<feature type="binding site" evidence="1">
    <location>
        <position position="83"/>
    </location>
    <ligand>
        <name>Mg(2+)</name>
        <dbReference type="ChEBI" id="CHEBI:18420"/>
        <label>1</label>
    </ligand>
</feature>
<dbReference type="InterPro" id="IPR036705">
    <property type="entry name" value="Ribosyl_crysJ1_sf"/>
</dbReference>
<dbReference type="SUPFAM" id="SSF101478">
    <property type="entry name" value="ADP-ribosylglycohydrolase"/>
    <property type="match status" value="1"/>
</dbReference>
<dbReference type="PANTHER" id="PTHR16222">
    <property type="entry name" value="ADP-RIBOSYLGLYCOHYDROLASE"/>
    <property type="match status" value="1"/>
</dbReference>
<dbReference type="PANTHER" id="PTHR16222:SF12">
    <property type="entry name" value="ADP-RIBOSYLGLYCOHYDROLASE-RELATED"/>
    <property type="match status" value="1"/>
</dbReference>